<dbReference type="PRINTS" id="PR00145">
    <property type="entry name" value="ARGSUCLYASE"/>
</dbReference>
<dbReference type="OrthoDB" id="9768878at2"/>
<dbReference type="InterPro" id="IPR008948">
    <property type="entry name" value="L-Aspartase-like"/>
</dbReference>
<dbReference type="GO" id="GO:0070626">
    <property type="term" value="F:(S)-2-(5-amino-1-(5-phospho-D-ribosyl)imidazole-4-carboxamido) succinate lyase (fumarate-forming) activity"/>
    <property type="evidence" value="ECO:0007669"/>
    <property type="project" value="TreeGrafter"/>
</dbReference>
<evidence type="ECO:0000256" key="7">
    <source>
        <dbReference type="ARBA" id="ARBA00023239"/>
    </source>
</evidence>
<dbReference type="InterPro" id="IPR004769">
    <property type="entry name" value="Pur_lyase"/>
</dbReference>
<evidence type="ECO:0000256" key="1">
    <source>
        <dbReference type="ARBA" id="ARBA00004706"/>
    </source>
</evidence>
<feature type="domain" description="Adenylosuccinate lyase C-terminal" evidence="13">
    <location>
        <begin position="352"/>
        <end position="432"/>
    </location>
</feature>
<comment type="pathway">
    <text evidence="1 12">Purine metabolism; IMP biosynthesis via de novo pathway; 5-amino-1-(5-phospho-D-ribosyl)imidazole-4-carboxamide from 5-amino-1-(5-phospho-D-ribosyl)imidazole-4-carboxylate: step 2/2.</text>
</comment>
<evidence type="ECO:0000256" key="3">
    <source>
        <dbReference type="ARBA" id="ARBA00008273"/>
    </source>
</evidence>
<reference evidence="15" key="1">
    <citation type="submission" date="2016-11" db="EMBL/GenBank/DDBJ databases">
        <authorList>
            <person name="Varghese N."/>
            <person name="Submissions S."/>
        </authorList>
    </citation>
    <scope>NUCLEOTIDE SEQUENCE [LARGE SCALE GENOMIC DNA]</scope>
    <source>
        <strain evidence="15">DSM 29326</strain>
    </source>
</reference>
<dbReference type="FunFam" id="1.20.200.10:FF:000008">
    <property type="entry name" value="Adenylosuccinate lyase"/>
    <property type="match status" value="1"/>
</dbReference>
<protein>
    <recommendedName>
        <fullName evidence="5 11">Adenylosuccinate lyase</fullName>
        <shortName evidence="12">ASL</shortName>
        <ecNumber evidence="4 11">4.3.2.2</ecNumber>
    </recommendedName>
    <alternativeName>
        <fullName evidence="9 12">Adenylosuccinase</fullName>
    </alternativeName>
</protein>
<evidence type="ECO:0000313" key="15">
    <source>
        <dbReference type="Proteomes" id="UP000183987"/>
    </source>
</evidence>
<comment type="similarity">
    <text evidence="3 12">Belongs to the lyase 1 family. Adenylosuccinate lyase subfamily.</text>
</comment>
<dbReference type="STRING" id="366533.SAMN05444339_101518"/>
<evidence type="ECO:0000256" key="4">
    <source>
        <dbReference type="ARBA" id="ARBA00012339"/>
    </source>
</evidence>
<dbReference type="Gene3D" id="1.10.40.30">
    <property type="entry name" value="Fumarase/aspartase (C-terminal domain)"/>
    <property type="match status" value="1"/>
</dbReference>
<dbReference type="Pfam" id="PF00206">
    <property type="entry name" value="Lyase_1"/>
    <property type="match status" value="1"/>
</dbReference>
<dbReference type="InterPro" id="IPR020557">
    <property type="entry name" value="Fumarate_lyase_CS"/>
</dbReference>
<name>A0A1M4TX99_LOKAT</name>
<dbReference type="PANTHER" id="PTHR43172:SF1">
    <property type="entry name" value="ADENYLOSUCCINATE LYASE"/>
    <property type="match status" value="1"/>
</dbReference>
<dbReference type="UniPathway" id="UPA00075">
    <property type="reaction ID" value="UER00336"/>
</dbReference>
<dbReference type="AlphaFoldDB" id="A0A1M4TX99"/>
<evidence type="ECO:0000256" key="8">
    <source>
        <dbReference type="ARBA" id="ARBA00024477"/>
    </source>
</evidence>
<evidence type="ECO:0000256" key="9">
    <source>
        <dbReference type="ARBA" id="ARBA00030717"/>
    </source>
</evidence>
<gene>
    <name evidence="14" type="ORF">SAMN05444339_101518</name>
</gene>
<dbReference type="GO" id="GO:0044208">
    <property type="term" value="P:'de novo' AMP biosynthetic process"/>
    <property type="evidence" value="ECO:0007669"/>
    <property type="project" value="UniProtKB-UniPathway"/>
</dbReference>
<keyword evidence="15" id="KW-1185">Reference proteome</keyword>
<evidence type="ECO:0000256" key="2">
    <source>
        <dbReference type="ARBA" id="ARBA00004734"/>
    </source>
</evidence>
<evidence type="ECO:0000256" key="6">
    <source>
        <dbReference type="ARBA" id="ARBA00022755"/>
    </source>
</evidence>
<dbReference type="SMART" id="SM00998">
    <property type="entry name" value="ADSL_C"/>
    <property type="match status" value="1"/>
</dbReference>
<dbReference type="SUPFAM" id="SSF48557">
    <property type="entry name" value="L-aspartase-like"/>
    <property type="match status" value="1"/>
</dbReference>
<dbReference type="PANTHER" id="PTHR43172">
    <property type="entry name" value="ADENYLOSUCCINATE LYASE"/>
    <property type="match status" value="1"/>
</dbReference>
<dbReference type="RefSeq" id="WP_072855609.1">
    <property type="nucleotide sequence ID" value="NZ_FQUE01000001.1"/>
</dbReference>
<evidence type="ECO:0000259" key="13">
    <source>
        <dbReference type="SMART" id="SM00998"/>
    </source>
</evidence>
<evidence type="ECO:0000256" key="11">
    <source>
        <dbReference type="NCBIfam" id="TIGR00928"/>
    </source>
</evidence>
<dbReference type="EC" id="4.3.2.2" evidence="4 11"/>
<dbReference type="Proteomes" id="UP000183987">
    <property type="component" value="Unassembled WGS sequence"/>
</dbReference>
<dbReference type="InterPro" id="IPR019468">
    <property type="entry name" value="AdenyloSucc_lyase_C"/>
</dbReference>
<evidence type="ECO:0000256" key="10">
    <source>
        <dbReference type="ARBA" id="ARBA00049115"/>
    </source>
</evidence>
<sequence>MIPRYARPEMTAVWDPATKYRIWFEIEAHACDAMADLGVIPKENAQAVWKAKDVQFDVARIDEIEAVTKHDVIAFLTHLAEHIGSDQARFVHQGMTSSDVLDTTLNVQLVRAADILLADMDRVLAALKSRAMEHKDTVRIGRSHGIHAEPTTMGLTFARFYAEMDRGRARLVNARAEIATGAISGAVGTFANIDPAVEEHVCKQLGLTPEPISTQVIPRDRHAMFFATLGVIASSMENIATEIRHMQRTEVLEAEEFFSPGQKGSSAMPHKRNPVLSENLTGLARLVRMSVTPALENVTLWHERDISHSSVERAIGPDTTITLDFALNRLAGLVEKLVIYPDNMLANMNKFRGLVMSQRVLLALTQAGVSREDSYRLVQRNAMKVWEQGADFKTELLADPEVTAALTPAQIEEKFDIGYHTKHVDTIFARVFGQG</sequence>
<organism evidence="14 15">
    <name type="scientific">Loktanella atrilutea</name>
    <dbReference type="NCBI Taxonomy" id="366533"/>
    <lineage>
        <taxon>Bacteria</taxon>
        <taxon>Pseudomonadati</taxon>
        <taxon>Pseudomonadota</taxon>
        <taxon>Alphaproteobacteria</taxon>
        <taxon>Rhodobacterales</taxon>
        <taxon>Roseobacteraceae</taxon>
        <taxon>Loktanella</taxon>
    </lineage>
</organism>
<dbReference type="FunFam" id="1.10.40.30:FF:000007">
    <property type="entry name" value="Adenylosuccinate lyase"/>
    <property type="match status" value="1"/>
</dbReference>
<evidence type="ECO:0000313" key="14">
    <source>
        <dbReference type="EMBL" id="SHE49046.1"/>
    </source>
</evidence>
<evidence type="ECO:0000256" key="5">
    <source>
        <dbReference type="ARBA" id="ARBA00017058"/>
    </source>
</evidence>
<comment type="catalytic activity">
    <reaction evidence="10">
        <text>N(6)-(1,2-dicarboxyethyl)-AMP = fumarate + AMP</text>
        <dbReference type="Rhea" id="RHEA:16853"/>
        <dbReference type="ChEBI" id="CHEBI:29806"/>
        <dbReference type="ChEBI" id="CHEBI:57567"/>
        <dbReference type="ChEBI" id="CHEBI:456215"/>
        <dbReference type="EC" id="4.3.2.2"/>
    </reaction>
    <physiologicalReaction direction="left-to-right" evidence="10">
        <dbReference type="Rhea" id="RHEA:16854"/>
    </physiologicalReaction>
</comment>
<dbReference type="NCBIfam" id="TIGR00928">
    <property type="entry name" value="purB"/>
    <property type="match status" value="1"/>
</dbReference>
<dbReference type="PRINTS" id="PR00149">
    <property type="entry name" value="FUMRATELYASE"/>
</dbReference>
<dbReference type="Gene3D" id="1.10.275.10">
    <property type="entry name" value="Fumarase/aspartase (N-terminal domain)"/>
    <property type="match status" value="1"/>
</dbReference>
<dbReference type="EMBL" id="FQUE01000001">
    <property type="protein sequence ID" value="SHE49046.1"/>
    <property type="molecule type" value="Genomic_DNA"/>
</dbReference>
<proteinExistence type="inferred from homology"/>
<dbReference type="InterPro" id="IPR022761">
    <property type="entry name" value="Fumarate_lyase_N"/>
</dbReference>
<keyword evidence="7 12" id="KW-0456">Lyase</keyword>
<accession>A0A1M4TX99</accession>
<dbReference type="Gene3D" id="1.20.200.10">
    <property type="entry name" value="Fumarase/aspartase (Central domain)"/>
    <property type="match status" value="1"/>
</dbReference>
<dbReference type="CDD" id="cd01360">
    <property type="entry name" value="Adenylsuccinate_lyase_1"/>
    <property type="match status" value="1"/>
</dbReference>
<comment type="catalytic activity">
    <reaction evidence="8">
        <text>(2S)-2-[5-amino-1-(5-phospho-beta-D-ribosyl)imidazole-4-carboxamido]succinate = 5-amino-1-(5-phospho-beta-D-ribosyl)imidazole-4-carboxamide + fumarate</text>
        <dbReference type="Rhea" id="RHEA:23920"/>
        <dbReference type="ChEBI" id="CHEBI:29806"/>
        <dbReference type="ChEBI" id="CHEBI:58443"/>
        <dbReference type="ChEBI" id="CHEBI:58475"/>
        <dbReference type="EC" id="4.3.2.2"/>
    </reaction>
    <physiologicalReaction direction="left-to-right" evidence="8">
        <dbReference type="Rhea" id="RHEA:23921"/>
    </physiologicalReaction>
</comment>
<dbReference type="GO" id="GO:0004018">
    <property type="term" value="F:N6-(1,2-dicarboxyethyl)AMP AMP-lyase (fumarate-forming) activity"/>
    <property type="evidence" value="ECO:0007669"/>
    <property type="project" value="UniProtKB-UniRule"/>
</dbReference>
<dbReference type="InterPro" id="IPR000362">
    <property type="entry name" value="Fumarate_lyase_fam"/>
</dbReference>
<evidence type="ECO:0000256" key="12">
    <source>
        <dbReference type="RuleBase" id="RU361172"/>
    </source>
</evidence>
<dbReference type="PROSITE" id="PS00163">
    <property type="entry name" value="FUMARATE_LYASES"/>
    <property type="match status" value="1"/>
</dbReference>
<dbReference type="UniPathway" id="UPA00074">
    <property type="reaction ID" value="UER00132"/>
</dbReference>
<dbReference type="Pfam" id="PF10397">
    <property type="entry name" value="ADSL_C"/>
    <property type="match status" value="1"/>
</dbReference>
<keyword evidence="6 12" id="KW-0658">Purine biosynthesis</keyword>
<dbReference type="GO" id="GO:0005829">
    <property type="term" value="C:cytosol"/>
    <property type="evidence" value="ECO:0007669"/>
    <property type="project" value="TreeGrafter"/>
</dbReference>
<dbReference type="GO" id="GO:0006189">
    <property type="term" value="P:'de novo' IMP biosynthetic process"/>
    <property type="evidence" value="ECO:0007669"/>
    <property type="project" value="UniProtKB-UniPathway"/>
</dbReference>
<dbReference type="InterPro" id="IPR024083">
    <property type="entry name" value="Fumarase/histidase_N"/>
</dbReference>
<comment type="pathway">
    <text evidence="2 12">Purine metabolism; AMP biosynthesis via de novo pathway; AMP from IMP: step 2/2.</text>
</comment>